<dbReference type="Proteomes" id="UP000597444">
    <property type="component" value="Unassembled WGS sequence"/>
</dbReference>
<accession>A0A8J3N3C5</accession>
<proteinExistence type="predicted"/>
<sequence>MTDSYFTSLNIRNSSINSYALDLVEHSVRWMDQYWDANAGLLGMPTYEGLSALARVHHIRETGWYALGLLQRGTDNDKQQACEALQAILRYQFDEPGRPYDGTWYRFPEEPYPGDMPIWKGYDPNWREFIGTTLAIILLDYEQELPTTLVAAIDSALHKAIRGMLARNLSASYTNIALMHAFLLLFAGERFGEADWMKNGEQFAQEIYNLFAPNQTFSEYNSPTYYGIDVYALGLWRAYATSPLLQTLGAHMEAALWQDIALLYHAGMKNMSGPYDRSYGMDMQRYASTIGMWIWMAVGRDAAPFPDIAHPFDHAHDFCLAPAA</sequence>
<evidence type="ECO:0000313" key="1">
    <source>
        <dbReference type="EMBL" id="GHO96999.1"/>
    </source>
</evidence>
<dbReference type="AlphaFoldDB" id="A0A8J3N3C5"/>
<dbReference type="EMBL" id="BNJK01000001">
    <property type="protein sequence ID" value="GHO96999.1"/>
    <property type="molecule type" value="Genomic_DNA"/>
</dbReference>
<name>A0A8J3N3C5_9CHLR</name>
<comment type="caution">
    <text evidence="1">The sequence shown here is derived from an EMBL/GenBank/DDBJ whole genome shotgun (WGS) entry which is preliminary data.</text>
</comment>
<dbReference type="PANTHER" id="PTHR40616:SF1">
    <property type="entry name" value="LINALOOL DEHYDRATASE_ISOMERASE DOMAIN-CONTAINING PROTEIN"/>
    <property type="match status" value="1"/>
</dbReference>
<evidence type="ECO:0000313" key="2">
    <source>
        <dbReference type="Proteomes" id="UP000597444"/>
    </source>
</evidence>
<reference evidence="1" key="1">
    <citation type="submission" date="2020-10" db="EMBL/GenBank/DDBJ databases">
        <title>Taxonomic study of unclassified bacteria belonging to the class Ktedonobacteria.</title>
        <authorList>
            <person name="Yabe S."/>
            <person name="Wang C.M."/>
            <person name="Zheng Y."/>
            <person name="Sakai Y."/>
            <person name="Cavaletti L."/>
            <person name="Monciardini P."/>
            <person name="Donadio S."/>
        </authorList>
    </citation>
    <scope>NUCLEOTIDE SEQUENCE</scope>
    <source>
        <strain evidence="1">ID150040</strain>
    </source>
</reference>
<organism evidence="1 2">
    <name type="scientific">Reticulibacter mediterranei</name>
    <dbReference type="NCBI Taxonomy" id="2778369"/>
    <lineage>
        <taxon>Bacteria</taxon>
        <taxon>Bacillati</taxon>
        <taxon>Chloroflexota</taxon>
        <taxon>Ktedonobacteria</taxon>
        <taxon>Ktedonobacterales</taxon>
        <taxon>Reticulibacteraceae</taxon>
        <taxon>Reticulibacter</taxon>
    </lineage>
</organism>
<keyword evidence="2" id="KW-1185">Reference proteome</keyword>
<dbReference type="PANTHER" id="PTHR40616">
    <property type="entry name" value="LINALOOL DEHYDRATASE_ISOMERASE DOMAIN-CONTAINING PROTEIN"/>
    <property type="match status" value="1"/>
</dbReference>
<protein>
    <submittedName>
        <fullName evidence="1">Uncharacterized protein</fullName>
    </submittedName>
</protein>
<gene>
    <name evidence="1" type="ORF">KSF_070470</name>
</gene>